<dbReference type="InterPro" id="IPR002371">
    <property type="entry name" value="FlgK"/>
</dbReference>
<name>A0A495E9K6_9MICC</name>
<protein>
    <recommendedName>
        <fullName evidence="4">Flagellar hook-associated protein 1</fullName>
    </recommendedName>
</protein>
<dbReference type="EMBL" id="RBIR01000010">
    <property type="protein sequence ID" value="RKR13624.1"/>
    <property type="molecule type" value="Genomic_DNA"/>
</dbReference>
<feature type="domain" description="Flagellar hook-associated protein FlgK helical" evidence="9">
    <location>
        <begin position="100"/>
        <end position="343"/>
    </location>
</feature>
<comment type="caution">
    <text evidence="10">The sequence shown here is derived from an EMBL/GenBank/DDBJ whole genome shotgun (WGS) entry which is preliminary data.</text>
</comment>
<keyword evidence="5" id="KW-0964">Secreted</keyword>
<evidence type="ECO:0000313" key="10">
    <source>
        <dbReference type="EMBL" id="RKR13624.1"/>
    </source>
</evidence>
<dbReference type="GO" id="GO:0005198">
    <property type="term" value="F:structural molecule activity"/>
    <property type="evidence" value="ECO:0007669"/>
    <property type="project" value="InterPro"/>
</dbReference>
<dbReference type="GO" id="GO:0005576">
    <property type="term" value="C:extracellular region"/>
    <property type="evidence" value="ECO:0007669"/>
    <property type="project" value="UniProtKB-SubCell"/>
</dbReference>
<dbReference type="PANTHER" id="PTHR30033">
    <property type="entry name" value="FLAGELLAR HOOK-ASSOCIATED PROTEIN 1"/>
    <property type="match status" value="1"/>
</dbReference>
<evidence type="ECO:0000256" key="5">
    <source>
        <dbReference type="ARBA" id="ARBA00022525"/>
    </source>
</evidence>
<dbReference type="OrthoDB" id="9802553at2"/>
<evidence type="ECO:0000256" key="6">
    <source>
        <dbReference type="ARBA" id="ARBA00023143"/>
    </source>
</evidence>
<evidence type="ECO:0000256" key="2">
    <source>
        <dbReference type="ARBA" id="ARBA00004613"/>
    </source>
</evidence>
<keyword evidence="10" id="KW-0282">Flagellum</keyword>
<evidence type="ECO:0000256" key="4">
    <source>
        <dbReference type="ARBA" id="ARBA00016244"/>
    </source>
</evidence>
<evidence type="ECO:0000256" key="1">
    <source>
        <dbReference type="ARBA" id="ARBA00004365"/>
    </source>
</evidence>
<dbReference type="GO" id="GO:0009424">
    <property type="term" value="C:bacterial-type flagellum hook"/>
    <property type="evidence" value="ECO:0007669"/>
    <property type="project" value="InterPro"/>
</dbReference>
<dbReference type="PANTHER" id="PTHR30033:SF1">
    <property type="entry name" value="FLAGELLAR HOOK-ASSOCIATED PROTEIN 1"/>
    <property type="match status" value="1"/>
</dbReference>
<dbReference type="Proteomes" id="UP000276055">
    <property type="component" value="Unassembled WGS sequence"/>
</dbReference>
<comment type="similarity">
    <text evidence="3">Belongs to the flagella basal body rod proteins family.</text>
</comment>
<dbReference type="RefSeq" id="WP_120955172.1">
    <property type="nucleotide sequence ID" value="NZ_RBIR01000010.1"/>
</dbReference>
<evidence type="ECO:0000313" key="11">
    <source>
        <dbReference type="Proteomes" id="UP000276055"/>
    </source>
</evidence>
<reference evidence="10 11" key="1">
    <citation type="submission" date="2018-10" db="EMBL/GenBank/DDBJ databases">
        <title>Genomic Encyclopedia of Type Strains, Phase IV (KMG-IV): sequencing the most valuable type-strain genomes for metagenomic binning, comparative biology and taxonomic classification.</title>
        <authorList>
            <person name="Goeker M."/>
        </authorList>
    </citation>
    <scope>NUCLEOTIDE SEQUENCE [LARGE SCALE GENOMIC DNA]</scope>
    <source>
        <strain evidence="10 11">DSM 25586</strain>
    </source>
</reference>
<dbReference type="Pfam" id="PF00460">
    <property type="entry name" value="Flg_bb_rod"/>
    <property type="match status" value="1"/>
</dbReference>
<sequence length="475" mass="47638">MSTFGALNTAYRGLTAAQQGMNVAGQNIANAATEGYTRQRVEQSSLAAPARGLFSGGALQPGQGVSVDAIARLGNSFLDGSVRSAGAQAGYASARSSALQGIEGVLQEPGENGISTALQGFWSAWQAAANQPSEDGPKGLLLNAANSVTDKISSGYQALDSQWTSVRAQASDKVTAVNAAATQVASYNTAIRSTLAAGGSANELIDARAKVTDKIASLVGGTVREQPDGTVDVIVGGNALVTAGSVRVLALSGSSSDRMGSPVQLEWTDRSGVAVPIDGGEIAGALSVLAPASGGSGGAIAEAAESYNDFATKLAGIVNTVHRVGQLPNDPAGNPGATGQDFFTTGAGPAALSIKGPADITGIAIKLPNSGALDTGIADRISQLGTGAGSPDKIWSGIVTNIGVQSRGAQQHESLTAAAQVSALTSRASQASVSLDEENVSLLTNQHAYQAAARVMTAVDEALDVLINRTGLVGR</sequence>
<comment type="subcellular location">
    <subcellularLocation>
        <location evidence="1">Bacterial flagellum</location>
    </subcellularLocation>
    <subcellularLocation>
        <location evidence="2">Secreted</location>
    </subcellularLocation>
</comment>
<dbReference type="Pfam" id="PF22638">
    <property type="entry name" value="FlgK_D1"/>
    <property type="match status" value="1"/>
</dbReference>
<dbReference type="InterPro" id="IPR010930">
    <property type="entry name" value="Flg_bb/hook_C_dom"/>
</dbReference>
<dbReference type="NCBIfam" id="TIGR02492">
    <property type="entry name" value="flgK_ends"/>
    <property type="match status" value="1"/>
</dbReference>
<evidence type="ECO:0000259" key="9">
    <source>
        <dbReference type="Pfam" id="PF22638"/>
    </source>
</evidence>
<dbReference type="AlphaFoldDB" id="A0A495E9K6"/>
<accession>A0A495E9K6</accession>
<keyword evidence="10" id="KW-0969">Cilium</keyword>
<dbReference type="Pfam" id="PF06429">
    <property type="entry name" value="Flg_bbr_C"/>
    <property type="match status" value="1"/>
</dbReference>
<feature type="domain" description="Flagellar basal-body/hook protein C-terminal" evidence="8">
    <location>
        <begin position="432"/>
        <end position="468"/>
    </location>
</feature>
<gene>
    <name evidence="10" type="ORF">C8D78_3572</name>
</gene>
<evidence type="ECO:0000259" key="8">
    <source>
        <dbReference type="Pfam" id="PF06429"/>
    </source>
</evidence>
<dbReference type="GO" id="GO:0044780">
    <property type="term" value="P:bacterial-type flagellum assembly"/>
    <property type="evidence" value="ECO:0007669"/>
    <property type="project" value="InterPro"/>
</dbReference>
<keyword evidence="6" id="KW-0975">Bacterial flagellum</keyword>
<dbReference type="InterPro" id="IPR001444">
    <property type="entry name" value="Flag_bb_rod_N"/>
</dbReference>
<evidence type="ECO:0000259" key="7">
    <source>
        <dbReference type="Pfam" id="PF00460"/>
    </source>
</evidence>
<dbReference type="InterPro" id="IPR053927">
    <property type="entry name" value="FlgK_helical"/>
</dbReference>
<proteinExistence type="inferred from homology"/>
<evidence type="ECO:0000256" key="3">
    <source>
        <dbReference type="ARBA" id="ARBA00009677"/>
    </source>
</evidence>
<organism evidence="10 11">
    <name type="scientific">Arthrobacter oryzae</name>
    <dbReference type="NCBI Taxonomy" id="409290"/>
    <lineage>
        <taxon>Bacteria</taxon>
        <taxon>Bacillati</taxon>
        <taxon>Actinomycetota</taxon>
        <taxon>Actinomycetes</taxon>
        <taxon>Micrococcales</taxon>
        <taxon>Micrococcaceae</taxon>
        <taxon>Arthrobacter</taxon>
    </lineage>
</organism>
<keyword evidence="10" id="KW-0966">Cell projection</keyword>
<feature type="domain" description="Flagellar basal body rod protein N-terminal" evidence="7">
    <location>
        <begin position="7"/>
        <end position="37"/>
    </location>
</feature>
<dbReference type="SUPFAM" id="SSF64518">
    <property type="entry name" value="Phase 1 flagellin"/>
    <property type="match status" value="1"/>
</dbReference>